<keyword evidence="3" id="KW-1185">Reference proteome</keyword>
<dbReference type="EMBL" id="KZ613474">
    <property type="protein sequence ID" value="PMD23512.1"/>
    <property type="molecule type" value="Genomic_DNA"/>
</dbReference>
<feature type="chain" id="PRO_5014460992" evidence="1">
    <location>
        <begin position="17"/>
        <end position="145"/>
    </location>
</feature>
<evidence type="ECO:0000256" key="1">
    <source>
        <dbReference type="SAM" id="SignalP"/>
    </source>
</evidence>
<dbReference type="AlphaFoldDB" id="A0A2J6QB63"/>
<proteinExistence type="predicted"/>
<accession>A0A2J6QB63</accession>
<keyword evidence="1" id="KW-0732">Signal</keyword>
<evidence type="ECO:0000313" key="2">
    <source>
        <dbReference type="EMBL" id="PMD23512.1"/>
    </source>
</evidence>
<sequence>MLIAPLWLQLSAGSSSWLFVSLNKPRPEEFEHHAKPEQDIEEQGRQQIMASSTMVAWNILRILTLRPTSPRTELFAWPSRQTMNEQDFVSGNLTLCYHLVVQQFSWVLVLVTVSFDPVVIVYHVFRYDAILLQLFHLPSDRRSAS</sequence>
<name>A0A2J6QB63_9HELO</name>
<reference evidence="2 3" key="1">
    <citation type="submission" date="2016-05" db="EMBL/GenBank/DDBJ databases">
        <title>A degradative enzymes factory behind the ericoid mycorrhizal symbiosis.</title>
        <authorList>
            <consortium name="DOE Joint Genome Institute"/>
            <person name="Martino E."/>
            <person name="Morin E."/>
            <person name="Grelet G."/>
            <person name="Kuo A."/>
            <person name="Kohler A."/>
            <person name="Daghino S."/>
            <person name="Barry K."/>
            <person name="Choi C."/>
            <person name="Cichocki N."/>
            <person name="Clum A."/>
            <person name="Copeland A."/>
            <person name="Hainaut M."/>
            <person name="Haridas S."/>
            <person name="Labutti K."/>
            <person name="Lindquist E."/>
            <person name="Lipzen A."/>
            <person name="Khouja H.-R."/>
            <person name="Murat C."/>
            <person name="Ohm R."/>
            <person name="Olson A."/>
            <person name="Spatafora J."/>
            <person name="Veneault-Fourrey C."/>
            <person name="Henrissat B."/>
            <person name="Grigoriev I."/>
            <person name="Martin F."/>
            <person name="Perotto S."/>
        </authorList>
    </citation>
    <scope>NUCLEOTIDE SEQUENCE [LARGE SCALE GENOMIC DNA]</scope>
    <source>
        <strain evidence="2 3">UAMH 7357</strain>
    </source>
</reference>
<evidence type="ECO:0000313" key="3">
    <source>
        <dbReference type="Proteomes" id="UP000235672"/>
    </source>
</evidence>
<protein>
    <submittedName>
        <fullName evidence="2">Uncharacterized protein</fullName>
    </submittedName>
</protein>
<dbReference type="Proteomes" id="UP000235672">
    <property type="component" value="Unassembled WGS sequence"/>
</dbReference>
<gene>
    <name evidence="2" type="ORF">NA56DRAFT_700899</name>
</gene>
<organism evidence="2 3">
    <name type="scientific">Hyaloscypha hepaticicola</name>
    <dbReference type="NCBI Taxonomy" id="2082293"/>
    <lineage>
        <taxon>Eukaryota</taxon>
        <taxon>Fungi</taxon>
        <taxon>Dikarya</taxon>
        <taxon>Ascomycota</taxon>
        <taxon>Pezizomycotina</taxon>
        <taxon>Leotiomycetes</taxon>
        <taxon>Helotiales</taxon>
        <taxon>Hyaloscyphaceae</taxon>
        <taxon>Hyaloscypha</taxon>
    </lineage>
</organism>
<feature type="signal peptide" evidence="1">
    <location>
        <begin position="1"/>
        <end position="16"/>
    </location>
</feature>